<evidence type="ECO:0000313" key="3">
    <source>
        <dbReference type="Proteomes" id="UP000724672"/>
    </source>
</evidence>
<keyword evidence="1" id="KW-0812">Transmembrane</keyword>
<dbReference type="GO" id="GO:0022857">
    <property type="term" value="F:transmembrane transporter activity"/>
    <property type="evidence" value="ECO:0007669"/>
    <property type="project" value="InterPro"/>
</dbReference>
<dbReference type="InterPro" id="IPR024529">
    <property type="entry name" value="ECF_trnsprt_substrate-spec"/>
</dbReference>
<dbReference type="Gene3D" id="1.10.1760.20">
    <property type="match status" value="1"/>
</dbReference>
<feature type="transmembrane region" description="Helical" evidence="1">
    <location>
        <begin position="14"/>
        <end position="37"/>
    </location>
</feature>
<feature type="transmembrane region" description="Helical" evidence="1">
    <location>
        <begin position="86"/>
        <end position="108"/>
    </location>
</feature>
<feature type="transmembrane region" description="Helical" evidence="1">
    <location>
        <begin position="49"/>
        <end position="74"/>
    </location>
</feature>
<proteinExistence type="predicted"/>
<name>A0A942Z841_9FIRM</name>
<feature type="transmembrane region" description="Helical" evidence="1">
    <location>
        <begin position="224"/>
        <end position="249"/>
    </location>
</feature>
<evidence type="ECO:0000313" key="2">
    <source>
        <dbReference type="EMBL" id="MBS4537560.1"/>
    </source>
</evidence>
<organism evidence="2 3">
    <name type="scientific">Anaeromonas frigoriresistens</name>
    <dbReference type="NCBI Taxonomy" id="2683708"/>
    <lineage>
        <taxon>Bacteria</taxon>
        <taxon>Bacillati</taxon>
        <taxon>Bacillota</taxon>
        <taxon>Tissierellia</taxon>
        <taxon>Tissierellales</taxon>
        <taxon>Thermohalobacteraceae</taxon>
        <taxon>Anaeromonas</taxon>
    </lineage>
</organism>
<gene>
    <name evidence="2" type="ORF">GOQ27_03745</name>
</gene>
<keyword evidence="1" id="KW-1133">Transmembrane helix</keyword>
<dbReference type="AlphaFoldDB" id="A0A942Z841"/>
<accession>A0A942Z841</accession>
<dbReference type="Proteomes" id="UP000724672">
    <property type="component" value="Unassembled WGS sequence"/>
</dbReference>
<feature type="transmembrane region" description="Helical" evidence="1">
    <location>
        <begin position="148"/>
        <end position="169"/>
    </location>
</feature>
<feature type="transmembrane region" description="Helical" evidence="1">
    <location>
        <begin position="181"/>
        <end position="204"/>
    </location>
</feature>
<feature type="transmembrane region" description="Helical" evidence="1">
    <location>
        <begin position="120"/>
        <end position="136"/>
    </location>
</feature>
<reference evidence="2" key="1">
    <citation type="submission" date="2019-12" db="EMBL/GenBank/DDBJ databases">
        <title>Clostridiaceae gen. nov. sp. nov., isolated from sediment in Xinjiang, China.</title>
        <authorList>
            <person name="Zhang R."/>
        </authorList>
    </citation>
    <scope>NUCLEOTIDE SEQUENCE</scope>
    <source>
        <strain evidence="2">D2Q-11</strain>
    </source>
</reference>
<keyword evidence="1" id="KW-0472">Membrane</keyword>
<evidence type="ECO:0000256" key="1">
    <source>
        <dbReference type="SAM" id="Phobius"/>
    </source>
</evidence>
<protein>
    <submittedName>
        <fullName evidence="2">ECF transporter S component</fullName>
    </submittedName>
</protein>
<keyword evidence="3" id="KW-1185">Reference proteome</keyword>
<comment type="caution">
    <text evidence="2">The sequence shown here is derived from an EMBL/GenBank/DDBJ whole genome shotgun (WGS) entry which is preliminary data.</text>
</comment>
<sequence length="253" mass="26945">MNKKSKKSISTRRLAIIGMLGGISAILGLTPIGFIPVGPANATIMHIPVIIGAIIEGPIVGALVGLIFGIFSIIRAITAPTVLSPLFYNPLVSILPRVLIGITAYYSYSLFKKMGKKSSIITLSLIWISTLAYLGNNLINGLQSGNQLYSKTMMFNILLVLMTIFVGYYSFKKFKGDSVEIVVSAAVGTLTNTIGVLLMIYLLYGERFVSLIGGDTRFIGKAILAIGVANGIPEVIVAMIIVSGVVMGIKKNG</sequence>
<dbReference type="Pfam" id="PF12822">
    <property type="entry name" value="ECF_trnsprt"/>
    <property type="match status" value="2"/>
</dbReference>
<dbReference type="EMBL" id="WSFT01000019">
    <property type="protein sequence ID" value="MBS4537560.1"/>
    <property type="molecule type" value="Genomic_DNA"/>
</dbReference>